<proteinExistence type="predicted"/>
<protein>
    <submittedName>
        <fullName evidence="1">Uncharacterized protein</fullName>
    </submittedName>
</protein>
<evidence type="ECO:0000313" key="2">
    <source>
        <dbReference type="Proteomes" id="UP000494040"/>
    </source>
</evidence>
<sequence length="227" mass="26649">MFKMSGKKKNIPSFKKSNDYWNHIHTLITHNAPNEEICKNYGVKTLVSGWYLEHSALPFDNASPKKGFSSYKRLGTRNEPVSKMSSSQEDQIKALKPENYRIPDKPRKMMNFMSFPTTFGLQREESFKLAGRDQQDSSFNKTDYMTVTKCDYIYPYPQKPAPVSWNYFQLETKYRRVHTSVVGKNTGKFLDDQVVLKKYFTDTQRPYGLDYKPEDTWKIINMDRKAN</sequence>
<dbReference type="KEGG" id="clec:106670604"/>
<dbReference type="Pfam" id="PF15139">
    <property type="entry name" value="CFAP95"/>
    <property type="match status" value="1"/>
</dbReference>
<dbReference type="AlphaFoldDB" id="A0A8I6S1S9"/>
<dbReference type="Proteomes" id="UP000494040">
    <property type="component" value="Unassembled WGS sequence"/>
</dbReference>
<dbReference type="GeneID" id="106670604"/>
<reference evidence="1" key="1">
    <citation type="submission" date="2022-01" db="UniProtKB">
        <authorList>
            <consortium name="EnsemblMetazoa"/>
        </authorList>
    </citation>
    <scope>IDENTIFICATION</scope>
</reference>
<keyword evidence="2" id="KW-1185">Reference proteome</keyword>
<name>A0A8I6S1S9_CIMLE</name>
<organism evidence="1 2">
    <name type="scientific">Cimex lectularius</name>
    <name type="common">Bed bug</name>
    <name type="synonym">Acanthia lectularia</name>
    <dbReference type="NCBI Taxonomy" id="79782"/>
    <lineage>
        <taxon>Eukaryota</taxon>
        <taxon>Metazoa</taxon>
        <taxon>Ecdysozoa</taxon>
        <taxon>Arthropoda</taxon>
        <taxon>Hexapoda</taxon>
        <taxon>Insecta</taxon>
        <taxon>Pterygota</taxon>
        <taxon>Neoptera</taxon>
        <taxon>Paraneoptera</taxon>
        <taxon>Hemiptera</taxon>
        <taxon>Heteroptera</taxon>
        <taxon>Panheteroptera</taxon>
        <taxon>Cimicomorpha</taxon>
        <taxon>Cimicidae</taxon>
        <taxon>Cimex</taxon>
    </lineage>
</organism>
<dbReference type="InterPro" id="IPR027905">
    <property type="entry name" value="CFAP95"/>
</dbReference>
<dbReference type="RefSeq" id="XP_014256580.1">
    <property type="nucleotide sequence ID" value="XM_014401094.2"/>
</dbReference>
<accession>A0A8I6S1S9</accession>
<dbReference type="EnsemblMetazoa" id="XM_014401094.2">
    <property type="protein sequence ID" value="XP_014256580.1"/>
    <property type="gene ID" value="LOC106670604"/>
</dbReference>
<evidence type="ECO:0000313" key="1">
    <source>
        <dbReference type="EnsemblMetazoa" id="XP_014256580.1"/>
    </source>
</evidence>